<sequence>MNRRSSNLNVSRRTLVTGSAALGASVAGARVFPGLAQTASPVASPGASPVASPAASAPPSVVAERATGAVRLTGFGDEIQQNIVRTVLEGFATEYPNIQVSYEPVAAEYLVKIQADIAAGNVADVFMVQNEYSQDFMSRNVLLAIDDYMAEDSITADMFYEPLVNAYTWQGALYGLPKDWSPIGAVYNPGALESAGVSMPTTWDELRSTLQTLLDANGQPALALDPSFDRFVIFLYQAGGSITNEEVTAIALDSEEATQALEFYYGLYRDGLSATAADIGAGWPGDAFIQGLTSMVFEGNWMFPALEQNAPDKPFEVAELPEGPAGPGTPAFTNSYSIFAGSQNPDAAWVLVNYLTNVEGARAALPSGLALPALRSLESEFLTLFPERAPYLAAGAYATAVQYGPGGQTFATDANAALQSLFAGQIDVAEAQAQIVTAAQNNIQLTG</sequence>
<proteinExistence type="inferred from homology"/>
<organism evidence="5">
    <name type="scientific">uncultured Thermomicrobiales bacterium</name>
    <dbReference type="NCBI Taxonomy" id="1645740"/>
    <lineage>
        <taxon>Bacteria</taxon>
        <taxon>Pseudomonadati</taxon>
        <taxon>Thermomicrobiota</taxon>
        <taxon>Thermomicrobia</taxon>
        <taxon>Thermomicrobiales</taxon>
        <taxon>environmental samples</taxon>
    </lineage>
</organism>
<evidence type="ECO:0000313" key="5">
    <source>
        <dbReference type="EMBL" id="CAA9562904.1"/>
    </source>
</evidence>
<evidence type="ECO:0000256" key="3">
    <source>
        <dbReference type="ARBA" id="ARBA00022729"/>
    </source>
</evidence>
<dbReference type="Gene3D" id="3.40.190.10">
    <property type="entry name" value="Periplasmic binding protein-like II"/>
    <property type="match status" value="1"/>
</dbReference>
<dbReference type="CDD" id="cd14748">
    <property type="entry name" value="PBP2_UgpB"/>
    <property type="match status" value="1"/>
</dbReference>
<dbReference type="InterPro" id="IPR006311">
    <property type="entry name" value="TAT_signal"/>
</dbReference>
<accession>A0A6J4UZF4</accession>
<feature type="signal peptide" evidence="4">
    <location>
        <begin position="1"/>
        <end position="29"/>
    </location>
</feature>
<dbReference type="PROSITE" id="PS51318">
    <property type="entry name" value="TAT"/>
    <property type="match status" value="1"/>
</dbReference>
<dbReference type="Pfam" id="PF01547">
    <property type="entry name" value="SBP_bac_1"/>
    <property type="match status" value="1"/>
</dbReference>
<dbReference type="PANTHER" id="PTHR30061">
    <property type="entry name" value="MALTOSE-BINDING PERIPLASMIC PROTEIN"/>
    <property type="match status" value="1"/>
</dbReference>
<dbReference type="EMBL" id="CADCWI010000101">
    <property type="protein sequence ID" value="CAA9562904.1"/>
    <property type="molecule type" value="Genomic_DNA"/>
</dbReference>
<evidence type="ECO:0000256" key="4">
    <source>
        <dbReference type="SAM" id="SignalP"/>
    </source>
</evidence>
<feature type="chain" id="PRO_5026810380" description="ABC transporter, substrate-binding protein (Cluster 1, maltose/g3p/polyamine/iron)" evidence="4">
    <location>
        <begin position="30"/>
        <end position="447"/>
    </location>
</feature>
<evidence type="ECO:0008006" key="6">
    <source>
        <dbReference type="Google" id="ProtNLM"/>
    </source>
</evidence>
<dbReference type="AlphaFoldDB" id="A0A6J4UZF4"/>
<evidence type="ECO:0000256" key="1">
    <source>
        <dbReference type="ARBA" id="ARBA00008520"/>
    </source>
</evidence>
<name>A0A6J4UZF4_9BACT</name>
<dbReference type="GO" id="GO:0015768">
    <property type="term" value="P:maltose transport"/>
    <property type="evidence" value="ECO:0007669"/>
    <property type="project" value="TreeGrafter"/>
</dbReference>
<keyword evidence="2" id="KW-0813">Transport</keyword>
<gene>
    <name evidence="5" type="ORF">AVDCRST_MAG43-2077</name>
</gene>
<dbReference type="GO" id="GO:1901982">
    <property type="term" value="F:maltose binding"/>
    <property type="evidence" value="ECO:0007669"/>
    <property type="project" value="TreeGrafter"/>
</dbReference>
<comment type="similarity">
    <text evidence="1">Belongs to the bacterial solute-binding protein 1 family.</text>
</comment>
<dbReference type="GO" id="GO:0055052">
    <property type="term" value="C:ATP-binding cassette (ABC) transporter complex, substrate-binding subunit-containing"/>
    <property type="evidence" value="ECO:0007669"/>
    <property type="project" value="TreeGrafter"/>
</dbReference>
<dbReference type="InterPro" id="IPR006059">
    <property type="entry name" value="SBP"/>
</dbReference>
<dbReference type="SUPFAM" id="SSF53850">
    <property type="entry name" value="Periplasmic binding protein-like II"/>
    <property type="match status" value="1"/>
</dbReference>
<protein>
    <recommendedName>
        <fullName evidence="6">ABC transporter, substrate-binding protein (Cluster 1, maltose/g3p/polyamine/iron)</fullName>
    </recommendedName>
</protein>
<evidence type="ECO:0000256" key="2">
    <source>
        <dbReference type="ARBA" id="ARBA00022448"/>
    </source>
</evidence>
<reference evidence="5" key="1">
    <citation type="submission" date="2020-02" db="EMBL/GenBank/DDBJ databases">
        <authorList>
            <person name="Meier V. D."/>
        </authorList>
    </citation>
    <scope>NUCLEOTIDE SEQUENCE</scope>
    <source>
        <strain evidence="5">AVDCRST_MAG43</strain>
    </source>
</reference>
<dbReference type="PANTHER" id="PTHR30061:SF50">
    <property type="entry name" value="MALTOSE_MALTODEXTRIN-BINDING PERIPLASMIC PROTEIN"/>
    <property type="match status" value="1"/>
</dbReference>
<dbReference type="GO" id="GO:0042956">
    <property type="term" value="P:maltodextrin transmembrane transport"/>
    <property type="evidence" value="ECO:0007669"/>
    <property type="project" value="TreeGrafter"/>
</dbReference>
<keyword evidence="3 4" id="KW-0732">Signal</keyword>